<sequence length="145" mass="16922">MKSKNNLKELSYYGLLLRSYLKESHPEKADDFQYIKSRSDIAAETYSNAIKDGYSHDRAAEMASQSLYSGLLFSKFDTIRNILWEEFSYIPENEVDQKVLALLPLCEEVFAGYNLHDEFAYSSEYDQLYTELVGLIDIWEEENEL</sequence>
<accession>A0A2V3PLT6</accession>
<keyword evidence="2" id="KW-1185">Reference proteome</keyword>
<name>A0A2V3PLT6_9BACT</name>
<evidence type="ECO:0000313" key="1">
    <source>
        <dbReference type="EMBL" id="PXV61105.1"/>
    </source>
</evidence>
<protein>
    <submittedName>
        <fullName evidence="1">Uncharacterized protein DUF1896</fullName>
    </submittedName>
</protein>
<evidence type="ECO:0000313" key="2">
    <source>
        <dbReference type="Proteomes" id="UP000247973"/>
    </source>
</evidence>
<dbReference type="EMBL" id="QICL01000026">
    <property type="protein sequence ID" value="PXV61105.1"/>
    <property type="molecule type" value="Genomic_DNA"/>
</dbReference>
<comment type="caution">
    <text evidence="1">The sequence shown here is derived from an EMBL/GenBank/DDBJ whole genome shotgun (WGS) entry which is preliminary data.</text>
</comment>
<dbReference type="Proteomes" id="UP000247973">
    <property type="component" value="Unassembled WGS sequence"/>
</dbReference>
<dbReference type="Gene3D" id="1.10.8.330">
    <property type="entry name" value="PG0816-like"/>
    <property type="match status" value="1"/>
</dbReference>
<dbReference type="RefSeq" id="WP_110311914.1">
    <property type="nucleotide sequence ID" value="NZ_QICL01000026.1"/>
</dbReference>
<dbReference type="AlphaFoldDB" id="A0A2V3PLT6"/>
<organism evidence="1 2">
    <name type="scientific">Dysgonomonas alginatilytica</name>
    <dbReference type="NCBI Taxonomy" id="1605892"/>
    <lineage>
        <taxon>Bacteria</taxon>
        <taxon>Pseudomonadati</taxon>
        <taxon>Bacteroidota</taxon>
        <taxon>Bacteroidia</taxon>
        <taxon>Bacteroidales</taxon>
        <taxon>Dysgonomonadaceae</taxon>
        <taxon>Dysgonomonas</taxon>
    </lineage>
</organism>
<proteinExistence type="predicted"/>
<reference evidence="1 2" key="1">
    <citation type="submission" date="2018-03" db="EMBL/GenBank/DDBJ databases">
        <title>Genomic Encyclopedia of Archaeal and Bacterial Type Strains, Phase II (KMG-II): from individual species to whole genera.</title>
        <authorList>
            <person name="Goeker M."/>
        </authorList>
    </citation>
    <scope>NUCLEOTIDE SEQUENCE [LARGE SCALE GENOMIC DNA]</scope>
    <source>
        <strain evidence="1 2">DSM 100214</strain>
    </source>
</reference>
<dbReference type="Gene3D" id="1.10.8.340">
    <property type="entry name" value="PG0816-like"/>
    <property type="match status" value="1"/>
</dbReference>
<dbReference type="InterPro" id="IPR015082">
    <property type="entry name" value="DUF1896"/>
</dbReference>
<dbReference type="SUPFAM" id="SSF140753">
    <property type="entry name" value="PG0816-like"/>
    <property type="match status" value="1"/>
</dbReference>
<dbReference type="InterPro" id="IPR036297">
    <property type="entry name" value="PG0816-like_sf"/>
</dbReference>
<dbReference type="OrthoDB" id="1079392at2"/>
<gene>
    <name evidence="1" type="ORF">CLV62_12639</name>
</gene>
<dbReference type="Pfam" id="PF08989">
    <property type="entry name" value="DUF1896"/>
    <property type="match status" value="1"/>
</dbReference>